<sequence>MPADFFSLVPAALRAWAATPGVGLVVTGDAVFVDVCWPEFVDLLRSSGLAAAFLTPAMELAVISGQTTGKDASVIAAGDSFSPEQAAAVGCRKLLVRSTGCGLPSILADRCPLVLELSPGKITAGTIRGLLHGSGLAVVGAGDDAATGRDRSTPPDQWDPAADVVDMITAAGLAGAGLDVPAALFADRLAAEHLTRDEVLTVVAQMVIGPRTGTAPPPPPPQPQPQPQEDDTSGSTDKDNSGDAQPGEPEELSNQRQSGTDPDPDALADQETHRPQSPPADSPPPAGDPLDRLPAVRRRTGAGATVWPGAGSAPLVSPVRGRIVRITTPTRPGQPVHLPATLAAACVWQKLRKKDTGHTPGTGNRLVVTRDDLRTAQRSCPAGGLSVIVVDASGSMGLGAIGTAKAVAMNVLEGSYRRRDKVAVVVVRGEKAYVGLDPTRSITKARQSLTALPTGGGTPLADGLLTACRIAARHDKDRVKVVVLTDGAANIGLTATGKQPARADAKKAFGNLQRVASVVRVVPLSNRRSRGRRRSSSVDWLTG</sequence>
<dbReference type="Pfam" id="PF13519">
    <property type="entry name" value="VWA_2"/>
    <property type="match status" value="1"/>
</dbReference>
<keyword evidence="4" id="KW-1185">Reference proteome</keyword>
<dbReference type="SUPFAM" id="SSF53300">
    <property type="entry name" value="vWA-like"/>
    <property type="match status" value="1"/>
</dbReference>
<evidence type="ECO:0000313" key="4">
    <source>
        <dbReference type="Proteomes" id="UP000664332"/>
    </source>
</evidence>
<organism evidence="3 4">
    <name type="scientific">Corynebacterium mendelii</name>
    <dbReference type="NCBI Taxonomy" id="2765362"/>
    <lineage>
        <taxon>Bacteria</taxon>
        <taxon>Bacillati</taxon>
        <taxon>Actinomycetota</taxon>
        <taxon>Actinomycetes</taxon>
        <taxon>Mycobacteriales</taxon>
        <taxon>Corynebacteriaceae</taxon>
        <taxon>Corynebacterium</taxon>
    </lineage>
</organism>
<dbReference type="SMART" id="SM00327">
    <property type="entry name" value="VWA"/>
    <property type="match status" value="1"/>
</dbReference>
<dbReference type="AlphaFoldDB" id="A0A939E0B2"/>
<dbReference type="PANTHER" id="PTHR43473:SF2">
    <property type="entry name" value="MAGNESIUM-CHELATASE SUBUNIT CHLD, CHLOROPLASTIC"/>
    <property type="match status" value="1"/>
</dbReference>
<feature type="domain" description="VWFA" evidence="2">
    <location>
        <begin position="385"/>
        <end position="543"/>
    </location>
</feature>
<dbReference type="PANTHER" id="PTHR43473">
    <property type="entry name" value="MAGNESIUM-CHELATASE SUBUNIT CHLD, CHLOROPLASTIC"/>
    <property type="match status" value="1"/>
</dbReference>
<accession>A0A939E0B2</accession>
<gene>
    <name evidence="3" type="ORF">JZY06_05625</name>
</gene>
<protein>
    <submittedName>
        <fullName evidence="3">VWA domain-containing protein</fullName>
    </submittedName>
</protein>
<dbReference type="Gene3D" id="3.40.50.410">
    <property type="entry name" value="von Willebrand factor, type A domain"/>
    <property type="match status" value="1"/>
</dbReference>
<evidence type="ECO:0000313" key="3">
    <source>
        <dbReference type="EMBL" id="MBN9644099.1"/>
    </source>
</evidence>
<feature type="compositionally biased region" description="Pro residues" evidence="1">
    <location>
        <begin position="215"/>
        <end position="226"/>
    </location>
</feature>
<name>A0A939E0B2_9CORY</name>
<proteinExistence type="predicted"/>
<comment type="caution">
    <text evidence="3">The sequence shown here is derived from an EMBL/GenBank/DDBJ whole genome shotgun (WGS) entry which is preliminary data.</text>
</comment>
<dbReference type="PROSITE" id="PS50234">
    <property type="entry name" value="VWFA"/>
    <property type="match status" value="1"/>
</dbReference>
<dbReference type="InterPro" id="IPR036465">
    <property type="entry name" value="vWFA_dom_sf"/>
</dbReference>
<feature type="region of interest" description="Disordered" evidence="1">
    <location>
        <begin position="209"/>
        <end position="293"/>
    </location>
</feature>
<evidence type="ECO:0000259" key="2">
    <source>
        <dbReference type="PROSITE" id="PS50234"/>
    </source>
</evidence>
<dbReference type="InterPro" id="IPR002035">
    <property type="entry name" value="VWF_A"/>
</dbReference>
<feature type="compositionally biased region" description="Pro residues" evidence="1">
    <location>
        <begin position="276"/>
        <end position="287"/>
    </location>
</feature>
<reference evidence="3" key="1">
    <citation type="submission" date="2021-03" db="EMBL/GenBank/DDBJ databases">
        <authorList>
            <person name="Sun Q."/>
        </authorList>
    </citation>
    <scope>NUCLEOTIDE SEQUENCE</scope>
    <source>
        <strain evidence="3">CCM 8862</strain>
    </source>
</reference>
<dbReference type="EMBL" id="JAFLEQ010000008">
    <property type="protein sequence ID" value="MBN9644099.1"/>
    <property type="molecule type" value="Genomic_DNA"/>
</dbReference>
<dbReference type="RefSeq" id="WP_207119013.1">
    <property type="nucleotide sequence ID" value="NZ_JAFLEQ010000008.1"/>
</dbReference>
<evidence type="ECO:0000256" key="1">
    <source>
        <dbReference type="SAM" id="MobiDB-lite"/>
    </source>
</evidence>
<dbReference type="Proteomes" id="UP000664332">
    <property type="component" value="Unassembled WGS sequence"/>
</dbReference>